<keyword evidence="6" id="KW-1185">Reference proteome</keyword>
<feature type="binding site" evidence="4">
    <location>
        <position position="240"/>
    </location>
    <ligand>
        <name>pyruvate</name>
        <dbReference type="ChEBI" id="CHEBI:15361"/>
    </ligand>
</feature>
<comment type="similarity">
    <text evidence="2">Belongs to the DapA family.</text>
</comment>
<dbReference type="Proteomes" id="UP000435138">
    <property type="component" value="Unassembled WGS sequence"/>
</dbReference>
<dbReference type="EMBL" id="WIXI01000040">
    <property type="protein sequence ID" value="MQY46408.1"/>
    <property type="molecule type" value="Genomic_DNA"/>
</dbReference>
<dbReference type="AlphaFoldDB" id="A0A6A8A939"/>
<organism evidence="5 6">
    <name type="scientific">Endobacterium cereale</name>
    <dbReference type="NCBI Taxonomy" id="2663029"/>
    <lineage>
        <taxon>Bacteria</taxon>
        <taxon>Pseudomonadati</taxon>
        <taxon>Pseudomonadota</taxon>
        <taxon>Alphaproteobacteria</taxon>
        <taxon>Hyphomicrobiales</taxon>
        <taxon>Rhizobiaceae</taxon>
        <taxon>Endobacterium</taxon>
    </lineage>
</organism>
<dbReference type="SMART" id="SM01130">
    <property type="entry name" value="DHDPS"/>
    <property type="match status" value="1"/>
</dbReference>
<name>A0A6A8A939_9HYPH</name>
<comment type="caution">
    <text evidence="5">The sequence shown here is derived from an EMBL/GenBank/DDBJ whole genome shotgun (WGS) entry which is preliminary data.</text>
</comment>
<evidence type="ECO:0000256" key="3">
    <source>
        <dbReference type="PIRSR" id="PIRSR001365-1"/>
    </source>
</evidence>
<proteinExistence type="inferred from homology"/>
<evidence type="ECO:0000256" key="4">
    <source>
        <dbReference type="PIRSR" id="PIRSR001365-2"/>
    </source>
</evidence>
<dbReference type="GO" id="GO:0005829">
    <property type="term" value="C:cytosol"/>
    <property type="evidence" value="ECO:0007669"/>
    <property type="project" value="TreeGrafter"/>
</dbReference>
<dbReference type="GO" id="GO:0008747">
    <property type="term" value="F:N-acetylneuraminate lyase activity"/>
    <property type="evidence" value="ECO:0007669"/>
    <property type="project" value="TreeGrafter"/>
</dbReference>
<dbReference type="PANTHER" id="PTHR42849">
    <property type="entry name" value="N-ACETYLNEURAMINATE LYASE"/>
    <property type="match status" value="1"/>
</dbReference>
<accession>A0A6A8A939</accession>
<sequence>MGHRERRSQIIRIRPSGRRRLVVGPSVSKKKGRGMKSELKGIISAILTPFTKDGASIDEAAYARLVRSQRDAGIHAVVASGSTGEHPALSVAERKRLYEIAVENAGERMDVVAHVGSSNLRDALDLAQHARNVGVDQMLVLTPYFDNLKFPDVQRFLDKIVKIAGGPIIYYDTPANTRLDITEDQMVTLKRDGLVSYIKDSPQNFTRTMRMLSNPDAPTVLAGCDPALLAVLAHGAPGSIIGASTFIPELCVELYDRISVDKDWNAALKVWDRLWPVLNFMLLNGYVPLAKAGSDIRGLPLGNPREPMAPSSPELRERLKAVLEASGVKSLPLAA</sequence>
<dbReference type="Pfam" id="PF00701">
    <property type="entry name" value="DHDPS"/>
    <property type="match status" value="1"/>
</dbReference>
<dbReference type="SUPFAM" id="SSF51569">
    <property type="entry name" value="Aldolase"/>
    <property type="match status" value="1"/>
</dbReference>
<evidence type="ECO:0000256" key="1">
    <source>
        <dbReference type="ARBA" id="ARBA00023239"/>
    </source>
</evidence>
<protein>
    <recommendedName>
        <fullName evidence="7">Dihydrodipicolinate synthase family protein</fullName>
    </recommendedName>
</protein>
<dbReference type="InterPro" id="IPR002220">
    <property type="entry name" value="DapA-like"/>
</dbReference>
<evidence type="ECO:0000313" key="6">
    <source>
        <dbReference type="Proteomes" id="UP000435138"/>
    </source>
</evidence>
<dbReference type="CDD" id="cd00408">
    <property type="entry name" value="DHDPS-like"/>
    <property type="match status" value="1"/>
</dbReference>
<keyword evidence="1 2" id="KW-0456">Lyase</keyword>
<feature type="active site" description="Proton donor/acceptor" evidence="3">
    <location>
        <position position="171"/>
    </location>
</feature>
<gene>
    <name evidence="5" type="ORF">GAO09_10150</name>
</gene>
<evidence type="ECO:0008006" key="7">
    <source>
        <dbReference type="Google" id="ProtNLM"/>
    </source>
</evidence>
<reference evidence="5 6" key="1">
    <citation type="submission" date="2019-11" db="EMBL/GenBank/DDBJ databases">
        <title>Genome analysis of Rhizobacterium cereale a novel genus and species isolated from maize roots in North Spain.</title>
        <authorList>
            <person name="Menendez E."/>
            <person name="Flores-Felix J.D."/>
            <person name="Ramirez-Bahena M.-H."/>
            <person name="Igual J.M."/>
            <person name="Garcia-Fraile P."/>
            <person name="Peix A."/>
            <person name="Velazquez E."/>
        </authorList>
    </citation>
    <scope>NUCLEOTIDE SEQUENCE [LARGE SCALE GENOMIC DNA]</scope>
    <source>
        <strain evidence="5 6">RZME27</strain>
    </source>
</reference>
<dbReference type="InterPro" id="IPR013785">
    <property type="entry name" value="Aldolase_TIM"/>
</dbReference>
<feature type="active site" description="Schiff-base intermediate with substrate" evidence="3">
    <location>
        <position position="199"/>
    </location>
</feature>
<feature type="binding site" evidence="4">
    <location>
        <position position="83"/>
    </location>
    <ligand>
        <name>pyruvate</name>
        <dbReference type="ChEBI" id="CHEBI:15361"/>
    </ligand>
</feature>
<evidence type="ECO:0000256" key="2">
    <source>
        <dbReference type="PIRNR" id="PIRNR001365"/>
    </source>
</evidence>
<dbReference type="PANTHER" id="PTHR42849:SF1">
    <property type="entry name" value="N-ACETYLNEURAMINATE LYASE"/>
    <property type="match status" value="1"/>
</dbReference>
<dbReference type="Gene3D" id="3.20.20.70">
    <property type="entry name" value="Aldolase class I"/>
    <property type="match status" value="1"/>
</dbReference>
<dbReference type="GO" id="GO:0019262">
    <property type="term" value="P:N-acetylneuraminate catabolic process"/>
    <property type="evidence" value="ECO:0007669"/>
    <property type="project" value="TreeGrafter"/>
</dbReference>
<evidence type="ECO:0000313" key="5">
    <source>
        <dbReference type="EMBL" id="MQY46408.1"/>
    </source>
</evidence>
<dbReference type="PIRSF" id="PIRSF001365">
    <property type="entry name" value="DHDPS"/>
    <property type="match status" value="1"/>
</dbReference>
<dbReference type="PRINTS" id="PR00146">
    <property type="entry name" value="DHPICSNTHASE"/>
</dbReference>